<organism evidence="1 2">
    <name type="scientific">Corynebacterium glucuronolyticum ATCC 51866</name>
    <dbReference type="NCBI Taxonomy" id="548478"/>
    <lineage>
        <taxon>Bacteria</taxon>
        <taxon>Bacillati</taxon>
        <taxon>Actinomycetota</taxon>
        <taxon>Actinomycetes</taxon>
        <taxon>Mycobacteriales</taxon>
        <taxon>Corynebacteriaceae</taxon>
        <taxon>Corynebacterium</taxon>
    </lineage>
</organism>
<proteinExistence type="predicted"/>
<gene>
    <name evidence="1" type="ORF">HMPREF0293_1221</name>
</gene>
<evidence type="ECO:0000313" key="1">
    <source>
        <dbReference type="EMBL" id="EEI63317.1"/>
    </source>
</evidence>
<protein>
    <submittedName>
        <fullName evidence="1">Uncharacterized protein</fullName>
    </submittedName>
</protein>
<dbReference type="EMBL" id="ACHF01000029">
    <property type="protein sequence ID" value="EEI63317.1"/>
    <property type="molecule type" value="Genomic_DNA"/>
</dbReference>
<evidence type="ECO:0000313" key="2">
    <source>
        <dbReference type="Proteomes" id="UP000006237"/>
    </source>
</evidence>
<sequence length="41" mass="4726">MCWWLLRGPGRHTSACTVAGFNPHLTGFIFIKDPKMAFRNF</sequence>
<reference evidence="1 2" key="1">
    <citation type="submission" date="2009-01" db="EMBL/GenBank/DDBJ databases">
        <authorList>
            <person name="Qin X."/>
            <person name="Bachman B."/>
            <person name="Battles P."/>
            <person name="Bell A."/>
            <person name="Bess C."/>
            <person name="Bickham C."/>
            <person name="Chaboub L."/>
            <person name="Chen D."/>
            <person name="Coyle M."/>
            <person name="Deiros D.R."/>
            <person name="Dinh H."/>
            <person name="Forbes L."/>
            <person name="Fowler G."/>
            <person name="Francisco L."/>
            <person name="Fu Q."/>
            <person name="Gubbala S."/>
            <person name="Hale W."/>
            <person name="Han Y."/>
            <person name="Hemphill L."/>
            <person name="Highlander S.K."/>
            <person name="Hirani K."/>
            <person name="Hogues M."/>
            <person name="Jackson L."/>
            <person name="Jakkamsetti A."/>
            <person name="Javaid M."/>
            <person name="Jiang H."/>
            <person name="Korchina V."/>
            <person name="Kovar C."/>
            <person name="Lara F."/>
            <person name="Lee S."/>
            <person name="Mata R."/>
            <person name="Mathew T."/>
            <person name="Moen C."/>
            <person name="Morales K."/>
            <person name="Munidasa M."/>
            <person name="Nazareth L."/>
            <person name="Ngo R."/>
            <person name="Nguyen L."/>
            <person name="Okwuonu G."/>
            <person name="Ongeri F."/>
            <person name="Patil S."/>
            <person name="Petrosino J."/>
            <person name="Pham C."/>
            <person name="Pham P."/>
            <person name="Pu L.-L."/>
            <person name="Puazo M."/>
            <person name="Raj R."/>
            <person name="Reid J."/>
            <person name="Rouhana J."/>
            <person name="Saada N."/>
            <person name="Shang Y."/>
            <person name="Simmons D."/>
            <person name="Thornton R."/>
            <person name="Warren J."/>
            <person name="Weissenberger G."/>
            <person name="Zhang J."/>
            <person name="Zhang L."/>
            <person name="Zhou C."/>
            <person name="Zhu D."/>
            <person name="Muzny D."/>
            <person name="Worley K."/>
            <person name="Gibbs R."/>
        </authorList>
    </citation>
    <scope>NUCLEOTIDE SEQUENCE [LARGE SCALE GENOMIC DNA]</scope>
    <source>
        <strain evidence="1 2">ATCC 51866</strain>
    </source>
</reference>
<accession>A0ABM9XQ59</accession>
<keyword evidence="2" id="KW-1185">Reference proteome</keyword>
<name>A0ABM9XQ59_9CORY</name>
<comment type="caution">
    <text evidence="1">The sequence shown here is derived from an EMBL/GenBank/DDBJ whole genome shotgun (WGS) entry which is preliminary data.</text>
</comment>
<dbReference type="Proteomes" id="UP000006237">
    <property type="component" value="Unassembled WGS sequence"/>
</dbReference>